<dbReference type="NCBIfam" id="TIGR01300">
    <property type="entry name" value="CPA3_mnhG_phaG"/>
    <property type="match status" value="1"/>
</dbReference>
<organism evidence="3 4">
    <name type="scientific">Halomonas flagellata</name>
    <dbReference type="NCBI Taxonomy" id="2920385"/>
    <lineage>
        <taxon>Bacteria</taxon>
        <taxon>Pseudomonadati</taxon>
        <taxon>Pseudomonadota</taxon>
        <taxon>Gammaproteobacteria</taxon>
        <taxon>Oceanospirillales</taxon>
        <taxon>Halomonadaceae</taxon>
        <taxon>Halomonas</taxon>
    </lineage>
</organism>
<evidence type="ECO:0000256" key="2">
    <source>
        <dbReference type="SAM" id="Phobius"/>
    </source>
</evidence>
<accession>A0ABS9RRX1</accession>
<dbReference type="PANTHER" id="PTHR34703">
    <property type="entry name" value="ANTIPORTER SUBUNIT MNHG2-RELATED"/>
    <property type="match status" value="1"/>
</dbReference>
<name>A0ABS9RRX1_9GAMM</name>
<evidence type="ECO:0000313" key="4">
    <source>
        <dbReference type="Proteomes" id="UP001202117"/>
    </source>
</evidence>
<sequence length="148" mass="15600">MNIPLWLDALIAALLLIGAVVATLGSVGLARMPDFYMRLHGPTKASTLGVGCTMLGSLLYFSAAGKGISVQEVLITVFLFVTAPVSAHVMARAALHRRVACSAHTRHPPWPEMDHPPETPSPATRGDARHAPPSTPGEVSDTRTRGGS</sequence>
<proteinExistence type="predicted"/>
<feature type="transmembrane region" description="Helical" evidence="2">
    <location>
        <begin position="6"/>
        <end position="30"/>
    </location>
</feature>
<comment type="caution">
    <text evidence="3">The sequence shown here is derived from an EMBL/GenBank/DDBJ whole genome shotgun (WGS) entry which is preliminary data.</text>
</comment>
<keyword evidence="2" id="KW-0812">Transmembrane</keyword>
<feature type="transmembrane region" description="Helical" evidence="2">
    <location>
        <begin position="42"/>
        <end position="61"/>
    </location>
</feature>
<keyword evidence="4" id="KW-1185">Reference proteome</keyword>
<dbReference type="NCBIfam" id="NF009316">
    <property type="entry name" value="PRK12674.1-5"/>
    <property type="match status" value="1"/>
</dbReference>
<evidence type="ECO:0000256" key="1">
    <source>
        <dbReference type="SAM" id="MobiDB-lite"/>
    </source>
</evidence>
<evidence type="ECO:0000313" key="3">
    <source>
        <dbReference type="EMBL" id="MCH4562544.1"/>
    </source>
</evidence>
<dbReference type="InterPro" id="IPR005133">
    <property type="entry name" value="PhaG_MnhG_YufB"/>
</dbReference>
<dbReference type="RefSeq" id="WP_240567347.1">
    <property type="nucleotide sequence ID" value="NZ_JAKVPY010000005.1"/>
</dbReference>
<gene>
    <name evidence="3" type="ORF">MKP05_05260</name>
</gene>
<feature type="transmembrane region" description="Helical" evidence="2">
    <location>
        <begin position="73"/>
        <end position="95"/>
    </location>
</feature>
<dbReference type="PANTHER" id="PTHR34703:SF1">
    <property type="entry name" value="ANTIPORTER SUBUNIT MNHG2-RELATED"/>
    <property type="match status" value="1"/>
</dbReference>
<keyword evidence="2" id="KW-0472">Membrane</keyword>
<dbReference type="EMBL" id="JAKVPY010000005">
    <property type="protein sequence ID" value="MCH4562544.1"/>
    <property type="molecule type" value="Genomic_DNA"/>
</dbReference>
<dbReference type="Proteomes" id="UP001202117">
    <property type="component" value="Unassembled WGS sequence"/>
</dbReference>
<feature type="region of interest" description="Disordered" evidence="1">
    <location>
        <begin position="105"/>
        <end position="148"/>
    </location>
</feature>
<protein>
    <submittedName>
        <fullName evidence="3">Na+/H+ antiporter subunit G</fullName>
    </submittedName>
</protein>
<keyword evidence="2" id="KW-1133">Transmembrane helix</keyword>
<dbReference type="Pfam" id="PF03334">
    <property type="entry name" value="PhaG_MnhG_YufB"/>
    <property type="match status" value="1"/>
</dbReference>
<reference evidence="3 4" key="1">
    <citation type="submission" date="2022-02" db="EMBL/GenBank/DDBJ databases">
        <title>Halomonas fukangensis sp. nov., a halophilic bacterium isolated from a bulk soil of Kalidium foliatum at Fukang.</title>
        <authorList>
            <person name="Huang Y."/>
        </authorList>
    </citation>
    <scope>NUCLEOTIDE SEQUENCE [LARGE SCALE GENOMIC DNA]</scope>
    <source>
        <strain evidence="3 4">EGI 63088</strain>
    </source>
</reference>